<dbReference type="InterPro" id="IPR013767">
    <property type="entry name" value="PAS_fold"/>
</dbReference>
<name>A0A3D3RCS4_9PLAN</name>
<dbReference type="CDD" id="cd00130">
    <property type="entry name" value="PAS"/>
    <property type="match status" value="1"/>
</dbReference>
<dbReference type="Gene3D" id="3.30.450.20">
    <property type="entry name" value="PAS domain"/>
    <property type="match status" value="1"/>
</dbReference>
<dbReference type="SUPFAM" id="SSF55785">
    <property type="entry name" value="PYP-like sensor domain (PAS domain)"/>
    <property type="match status" value="1"/>
</dbReference>
<feature type="domain" description="PAS" evidence="1">
    <location>
        <begin position="28"/>
        <end position="98"/>
    </location>
</feature>
<dbReference type="InterPro" id="IPR035965">
    <property type="entry name" value="PAS-like_dom_sf"/>
</dbReference>
<sequence length="153" mass="16805">MSKPDSQLEQSAMSYQSSEALTGNSYQELLALHSLVNAVGDAIICVDRDGILVLWNPGAERLFGFSSEEAIGASLDLIIPPESRTAHWEGFYAAMQQNQSRLGSSVIRVPMLRKNQSQFPGALTVGIVRGEDNRIERIGAVIREEPEKKFVAE</sequence>
<dbReference type="SMART" id="SM00091">
    <property type="entry name" value="PAS"/>
    <property type="match status" value="1"/>
</dbReference>
<accession>A0A3D3RCS4</accession>
<organism evidence="2 3">
    <name type="scientific">Gimesia maris</name>
    <dbReference type="NCBI Taxonomy" id="122"/>
    <lineage>
        <taxon>Bacteria</taxon>
        <taxon>Pseudomonadati</taxon>
        <taxon>Planctomycetota</taxon>
        <taxon>Planctomycetia</taxon>
        <taxon>Planctomycetales</taxon>
        <taxon>Planctomycetaceae</taxon>
        <taxon>Gimesia</taxon>
    </lineage>
</organism>
<dbReference type="GO" id="GO:0006355">
    <property type="term" value="P:regulation of DNA-templated transcription"/>
    <property type="evidence" value="ECO:0007669"/>
    <property type="project" value="InterPro"/>
</dbReference>
<evidence type="ECO:0000259" key="1">
    <source>
        <dbReference type="PROSITE" id="PS50112"/>
    </source>
</evidence>
<evidence type="ECO:0000313" key="2">
    <source>
        <dbReference type="EMBL" id="HCO26645.1"/>
    </source>
</evidence>
<evidence type="ECO:0000313" key="3">
    <source>
        <dbReference type="Proteomes" id="UP000263642"/>
    </source>
</evidence>
<dbReference type="InterPro" id="IPR000014">
    <property type="entry name" value="PAS"/>
</dbReference>
<gene>
    <name evidence="2" type="ORF">DIT97_27875</name>
</gene>
<protein>
    <submittedName>
        <fullName evidence="2">Histidine kinase</fullName>
    </submittedName>
</protein>
<keyword evidence="2" id="KW-0808">Transferase</keyword>
<dbReference type="GO" id="GO:0016301">
    <property type="term" value="F:kinase activity"/>
    <property type="evidence" value="ECO:0007669"/>
    <property type="project" value="UniProtKB-KW"/>
</dbReference>
<dbReference type="NCBIfam" id="TIGR00229">
    <property type="entry name" value="sensory_box"/>
    <property type="match status" value="1"/>
</dbReference>
<comment type="caution">
    <text evidence="2">The sequence shown here is derived from an EMBL/GenBank/DDBJ whole genome shotgun (WGS) entry which is preliminary data.</text>
</comment>
<dbReference type="EMBL" id="DQAY01000166">
    <property type="protein sequence ID" value="HCO26645.1"/>
    <property type="molecule type" value="Genomic_DNA"/>
</dbReference>
<keyword evidence="2" id="KW-0418">Kinase</keyword>
<proteinExistence type="predicted"/>
<dbReference type="AlphaFoldDB" id="A0A3D3RCS4"/>
<reference evidence="2 3" key="1">
    <citation type="journal article" date="2018" name="Nat. Biotechnol.">
        <title>A standardized bacterial taxonomy based on genome phylogeny substantially revises the tree of life.</title>
        <authorList>
            <person name="Parks D.H."/>
            <person name="Chuvochina M."/>
            <person name="Waite D.W."/>
            <person name="Rinke C."/>
            <person name="Skarshewski A."/>
            <person name="Chaumeil P.A."/>
            <person name="Hugenholtz P."/>
        </authorList>
    </citation>
    <scope>NUCLEOTIDE SEQUENCE [LARGE SCALE GENOMIC DNA]</scope>
    <source>
        <strain evidence="2">UBA9375</strain>
    </source>
</reference>
<dbReference type="Proteomes" id="UP000263642">
    <property type="component" value="Unassembled WGS sequence"/>
</dbReference>
<dbReference type="Pfam" id="PF00989">
    <property type="entry name" value="PAS"/>
    <property type="match status" value="1"/>
</dbReference>
<dbReference type="PROSITE" id="PS50112">
    <property type="entry name" value="PAS"/>
    <property type="match status" value="1"/>
</dbReference>